<keyword evidence="1" id="KW-1133">Transmembrane helix</keyword>
<dbReference type="AlphaFoldDB" id="A0AAW1WK78"/>
<feature type="transmembrane region" description="Helical" evidence="1">
    <location>
        <begin position="196"/>
        <end position="219"/>
    </location>
</feature>
<organism evidence="2 3">
    <name type="scientific">Rubus argutus</name>
    <name type="common">Southern blackberry</name>
    <dbReference type="NCBI Taxonomy" id="59490"/>
    <lineage>
        <taxon>Eukaryota</taxon>
        <taxon>Viridiplantae</taxon>
        <taxon>Streptophyta</taxon>
        <taxon>Embryophyta</taxon>
        <taxon>Tracheophyta</taxon>
        <taxon>Spermatophyta</taxon>
        <taxon>Magnoliopsida</taxon>
        <taxon>eudicotyledons</taxon>
        <taxon>Gunneridae</taxon>
        <taxon>Pentapetalae</taxon>
        <taxon>rosids</taxon>
        <taxon>fabids</taxon>
        <taxon>Rosales</taxon>
        <taxon>Rosaceae</taxon>
        <taxon>Rosoideae</taxon>
        <taxon>Rosoideae incertae sedis</taxon>
        <taxon>Rubus</taxon>
    </lineage>
</organism>
<dbReference type="EMBL" id="JBEDUW010000006">
    <property type="protein sequence ID" value="KAK9925087.1"/>
    <property type="molecule type" value="Genomic_DNA"/>
</dbReference>
<sequence>MASTIFTLPPTSRPRLTFKRWLNLPNPPPKTFTLFPGGFSAEFREPTVLVPFVRASLGVGGSAVKNNSLRKCGGRSPYEYWRQRSMSDGEGLVISHEELHKIMKLLASIMSFVSVDGDPYKGVEEKKRELVLQYIISNGGAIVPAEEYYRYLVGLLKEYTDIRERQSRSRELEFRDLSLLRNVLSLIGKLFSWNGLCWFCLLCAITAVGLLFIFVFPGVVIWNRWLRRPDPPPSPPPKIFIGFGIVTSLLSIFGKLSNFFPTQM</sequence>
<keyword evidence="1" id="KW-0812">Transmembrane</keyword>
<evidence type="ECO:0000256" key="1">
    <source>
        <dbReference type="SAM" id="Phobius"/>
    </source>
</evidence>
<accession>A0AAW1WK78</accession>
<protein>
    <submittedName>
        <fullName evidence="2">Uncharacterized protein</fullName>
    </submittedName>
</protein>
<name>A0AAW1WK78_RUBAR</name>
<keyword evidence="3" id="KW-1185">Reference proteome</keyword>
<evidence type="ECO:0000313" key="2">
    <source>
        <dbReference type="EMBL" id="KAK9925087.1"/>
    </source>
</evidence>
<comment type="caution">
    <text evidence="2">The sequence shown here is derived from an EMBL/GenBank/DDBJ whole genome shotgun (WGS) entry which is preliminary data.</text>
</comment>
<feature type="transmembrane region" description="Helical" evidence="1">
    <location>
        <begin position="239"/>
        <end position="260"/>
    </location>
</feature>
<proteinExistence type="predicted"/>
<evidence type="ECO:0000313" key="3">
    <source>
        <dbReference type="Proteomes" id="UP001457282"/>
    </source>
</evidence>
<reference evidence="2 3" key="1">
    <citation type="journal article" date="2023" name="G3 (Bethesda)">
        <title>A chromosome-length genome assembly and annotation of blackberry (Rubus argutus, cv. 'Hillquist').</title>
        <authorList>
            <person name="Bruna T."/>
            <person name="Aryal R."/>
            <person name="Dudchenko O."/>
            <person name="Sargent D.J."/>
            <person name="Mead D."/>
            <person name="Buti M."/>
            <person name="Cavallini A."/>
            <person name="Hytonen T."/>
            <person name="Andres J."/>
            <person name="Pham M."/>
            <person name="Weisz D."/>
            <person name="Mascagni F."/>
            <person name="Usai G."/>
            <person name="Natali L."/>
            <person name="Bassil N."/>
            <person name="Fernandez G.E."/>
            <person name="Lomsadze A."/>
            <person name="Armour M."/>
            <person name="Olukolu B."/>
            <person name="Poorten T."/>
            <person name="Britton C."/>
            <person name="Davik J."/>
            <person name="Ashrafi H."/>
            <person name="Aiden E.L."/>
            <person name="Borodovsky M."/>
            <person name="Worthington M."/>
        </authorList>
    </citation>
    <scope>NUCLEOTIDE SEQUENCE [LARGE SCALE GENOMIC DNA]</scope>
    <source>
        <strain evidence="2">PI 553951</strain>
    </source>
</reference>
<gene>
    <name evidence="2" type="ORF">M0R45_033428</name>
</gene>
<keyword evidence="1" id="KW-0472">Membrane</keyword>
<dbReference type="Proteomes" id="UP001457282">
    <property type="component" value="Unassembled WGS sequence"/>
</dbReference>